<dbReference type="GO" id="GO:0033309">
    <property type="term" value="C:SBF transcription complex"/>
    <property type="evidence" value="ECO:0007669"/>
    <property type="project" value="TreeGrafter"/>
</dbReference>
<dbReference type="InterPro" id="IPR020845">
    <property type="entry name" value="AMP-binding_CS"/>
</dbReference>
<dbReference type="GO" id="GO:0030435">
    <property type="term" value="P:sporulation resulting in formation of a cellular spore"/>
    <property type="evidence" value="ECO:0007669"/>
    <property type="project" value="UniProtKB-KW"/>
</dbReference>
<dbReference type="PANTHER" id="PTHR43828:SF15">
    <property type="entry name" value="TRANSCRIPTION FACTOR MBP1"/>
    <property type="match status" value="1"/>
</dbReference>
<dbReference type="PROSITE" id="PS00455">
    <property type="entry name" value="AMP_BINDING"/>
    <property type="match status" value="1"/>
</dbReference>
<dbReference type="PROSITE" id="PS50088">
    <property type="entry name" value="ANK_REPEAT"/>
    <property type="match status" value="2"/>
</dbReference>
<dbReference type="SUPFAM" id="SSF48403">
    <property type="entry name" value="Ankyrin repeat"/>
    <property type="match status" value="1"/>
</dbReference>
<dbReference type="GO" id="GO:0016874">
    <property type="term" value="F:ligase activity"/>
    <property type="evidence" value="ECO:0007669"/>
    <property type="project" value="UniProtKB-KW"/>
</dbReference>
<dbReference type="GO" id="GO:0001228">
    <property type="term" value="F:DNA-binding transcription activator activity, RNA polymerase II-specific"/>
    <property type="evidence" value="ECO:0007669"/>
    <property type="project" value="UniProtKB-ARBA"/>
</dbReference>
<proteinExistence type="predicted"/>
<feature type="domain" description="HTH APSES-type" evidence="8">
    <location>
        <begin position="587"/>
        <end position="696"/>
    </location>
</feature>
<evidence type="ECO:0000256" key="4">
    <source>
        <dbReference type="ARBA" id="ARBA00023321"/>
    </source>
</evidence>
<dbReference type="Gene3D" id="3.40.50.12780">
    <property type="entry name" value="N-terminal domain of ligase-like"/>
    <property type="match status" value="1"/>
</dbReference>
<keyword evidence="1" id="KW-0677">Repeat</keyword>
<dbReference type="InterPro" id="IPR051642">
    <property type="entry name" value="SWI6-like"/>
</dbReference>
<dbReference type="Gene3D" id="3.30.300.30">
    <property type="match status" value="1"/>
</dbReference>
<evidence type="ECO:0000313" key="10">
    <source>
        <dbReference type="Proteomes" id="UP000265663"/>
    </source>
</evidence>
<dbReference type="AlphaFoldDB" id="A0A3M7M7X4"/>
<evidence type="ECO:0000313" key="9">
    <source>
        <dbReference type="EMBL" id="RMZ70484.1"/>
    </source>
</evidence>
<evidence type="ECO:0000259" key="8">
    <source>
        <dbReference type="PROSITE" id="PS51299"/>
    </source>
</evidence>
<dbReference type="InterPro" id="IPR036887">
    <property type="entry name" value="HTH_APSES_sf"/>
</dbReference>
<keyword evidence="3 5" id="KW-0040">ANK repeat</keyword>
<dbReference type="Proteomes" id="UP000265663">
    <property type="component" value="Unassembled WGS sequence"/>
</dbReference>
<dbReference type="EMBL" id="KE747824">
    <property type="protein sequence ID" value="RMZ70484.1"/>
    <property type="molecule type" value="Genomic_DNA"/>
</dbReference>
<keyword evidence="2" id="KW-0749">Sporulation</keyword>
<dbReference type="InterPro" id="IPR036770">
    <property type="entry name" value="Ankyrin_rpt-contain_sf"/>
</dbReference>
<keyword evidence="4" id="KW-0183">Conidiation</keyword>
<keyword evidence="6" id="KW-0175">Coiled coil</keyword>
<dbReference type="SMART" id="SM00248">
    <property type="entry name" value="ANK"/>
    <property type="match status" value="2"/>
</dbReference>
<dbReference type="PANTHER" id="PTHR43828">
    <property type="entry name" value="ASPARAGINASE"/>
    <property type="match status" value="1"/>
</dbReference>
<dbReference type="SUPFAM" id="SSF56801">
    <property type="entry name" value="Acetyl-CoA synthetase-like"/>
    <property type="match status" value="1"/>
</dbReference>
<dbReference type="SMART" id="SM01252">
    <property type="entry name" value="KilA-N"/>
    <property type="match status" value="1"/>
</dbReference>
<dbReference type="PROSITE" id="PS50297">
    <property type="entry name" value="ANK_REP_REGION"/>
    <property type="match status" value="1"/>
</dbReference>
<accession>A0A3M7M7X4</accession>
<keyword evidence="10" id="KW-1185">Reference proteome</keyword>
<feature type="repeat" description="ANK" evidence="5">
    <location>
        <begin position="961"/>
        <end position="993"/>
    </location>
</feature>
<feature type="region of interest" description="Disordered" evidence="7">
    <location>
        <begin position="689"/>
        <end position="712"/>
    </location>
</feature>
<dbReference type="GO" id="GO:0030907">
    <property type="term" value="C:MBF transcription complex"/>
    <property type="evidence" value="ECO:0007669"/>
    <property type="project" value="TreeGrafter"/>
</dbReference>
<reference evidence="9 10" key="1">
    <citation type="journal article" date="2014" name="PLoS ONE">
        <title>De novo Genome Assembly of the Fungal Plant Pathogen Pyrenophora semeniperda.</title>
        <authorList>
            <person name="Soliai M.M."/>
            <person name="Meyer S.E."/>
            <person name="Udall J.A."/>
            <person name="Elzinga D.E."/>
            <person name="Hermansen R.A."/>
            <person name="Bodily P.M."/>
            <person name="Hart A.A."/>
            <person name="Coleman C.E."/>
        </authorList>
    </citation>
    <scope>NUCLEOTIDE SEQUENCE [LARGE SCALE GENOMIC DNA]</scope>
    <source>
        <strain evidence="9 10">CCB06</strain>
        <tissue evidence="9">Mycelium</tissue>
    </source>
</reference>
<organism evidence="9 10">
    <name type="scientific">Pyrenophora seminiperda CCB06</name>
    <dbReference type="NCBI Taxonomy" id="1302712"/>
    <lineage>
        <taxon>Eukaryota</taxon>
        <taxon>Fungi</taxon>
        <taxon>Dikarya</taxon>
        <taxon>Ascomycota</taxon>
        <taxon>Pezizomycotina</taxon>
        <taxon>Dothideomycetes</taxon>
        <taxon>Pleosporomycetidae</taxon>
        <taxon>Pleosporales</taxon>
        <taxon>Pleosporineae</taxon>
        <taxon>Pleosporaceae</taxon>
        <taxon>Pyrenophora</taxon>
    </lineage>
</organism>
<dbReference type="GO" id="GO:0048315">
    <property type="term" value="P:conidium formation"/>
    <property type="evidence" value="ECO:0007669"/>
    <property type="project" value="UniProtKB-KW"/>
</dbReference>
<name>A0A3M7M7X4_9PLEO</name>
<dbReference type="SUPFAM" id="SSF54616">
    <property type="entry name" value="DNA-binding domain of Mlu1-box binding protein MBP1"/>
    <property type="match status" value="1"/>
</dbReference>
<dbReference type="GO" id="GO:0003677">
    <property type="term" value="F:DNA binding"/>
    <property type="evidence" value="ECO:0007669"/>
    <property type="project" value="InterPro"/>
</dbReference>
<dbReference type="InterPro" id="IPR018004">
    <property type="entry name" value="KilA/APSES_HTH"/>
</dbReference>
<dbReference type="InterPro" id="IPR000873">
    <property type="entry name" value="AMP-dep_synth/lig_dom"/>
</dbReference>
<evidence type="ECO:0000256" key="7">
    <source>
        <dbReference type="SAM" id="MobiDB-lite"/>
    </source>
</evidence>
<evidence type="ECO:0000256" key="3">
    <source>
        <dbReference type="ARBA" id="ARBA00023043"/>
    </source>
</evidence>
<feature type="repeat" description="ANK" evidence="5">
    <location>
        <begin position="840"/>
        <end position="872"/>
    </location>
</feature>
<evidence type="ECO:0000256" key="1">
    <source>
        <dbReference type="ARBA" id="ARBA00022737"/>
    </source>
</evidence>
<gene>
    <name evidence="9" type="ORF">GMOD_00000580</name>
</gene>
<dbReference type="FunFam" id="3.10.260.10:FF:000001">
    <property type="entry name" value="APSES transcription factor (MbpA)"/>
    <property type="match status" value="1"/>
</dbReference>
<dbReference type="OrthoDB" id="6718656at2759"/>
<dbReference type="CDD" id="cd05911">
    <property type="entry name" value="Firefly_Luc_like"/>
    <property type="match status" value="1"/>
</dbReference>
<evidence type="ECO:0000256" key="5">
    <source>
        <dbReference type="PROSITE-ProRule" id="PRU00023"/>
    </source>
</evidence>
<dbReference type="Gene3D" id="3.10.260.10">
    <property type="entry name" value="Transcription regulator HTH, APSES-type DNA-binding domain"/>
    <property type="match status" value="1"/>
</dbReference>
<protein>
    <submittedName>
        <fullName evidence="9">4-coumarate-ligase 2</fullName>
    </submittedName>
</protein>
<dbReference type="InterPro" id="IPR045851">
    <property type="entry name" value="AMP-bd_C_sf"/>
</dbReference>
<dbReference type="Pfam" id="PF04383">
    <property type="entry name" value="KilA-N"/>
    <property type="match status" value="1"/>
</dbReference>
<keyword evidence="9" id="KW-0436">Ligase</keyword>
<dbReference type="InterPro" id="IPR042099">
    <property type="entry name" value="ANL_N_sf"/>
</dbReference>
<evidence type="ECO:0000256" key="6">
    <source>
        <dbReference type="SAM" id="Coils"/>
    </source>
</evidence>
<dbReference type="InterPro" id="IPR025110">
    <property type="entry name" value="AMP-bd_C"/>
</dbReference>
<feature type="coiled-coil region" evidence="6">
    <location>
        <begin position="1076"/>
        <end position="1162"/>
    </location>
</feature>
<dbReference type="Pfam" id="PF13193">
    <property type="entry name" value="AMP-binding_C"/>
    <property type="match status" value="1"/>
</dbReference>
<dbReference type="Gene3D" id="1.25.40.20">
    <property type="entry name" value="Ankyrin repeat-containing domain"/>
    <property type="match status" value="1"/>
</dbReference>
<dbReference type="Pfam" id="PF00501">
    <property type="entry name" value="AMP-binding"/>
    <property type="match status" value="1"/>
</dbReference>
<dbReference type="Pfam" id="PF00023">
    <property type="entry name" value="Ank"/>
    <property type="match status" value="2"/>
</dbReference>
<dbReference type="PROSITE" id="PS51299">
    <property type="entry name" value="HTH_APSES"/>
    <property type="match status" value="1"/>
</dbReference>
<sequence>MVIQSRFSTLIPQVSVPTYLFHSPTAELPNQPAFLSCSESERYQISLPEYRLYAQRLASGLRRGGLQPGECVLLFSGNTLFSPSVMMGIIMAEGIFTGANPSYVARELAYQLKDSAARYLLCAESSLDTGIAAAKEAGMTAAQIFVFDDGVATFEGWKVERSTELGHIQHWTELLDTVQGGAAYAWPELKTREELDRVIILNYSSGTTGVAKGVMITHRNHVANCTQTLHFRRMQEGYEERLRRTRYLCFLPLYHALAQSVFVISAPKQRIPVYMMAKFDLVQALGYVQKFRITDLTLVPPIIVGMVKQSVTKTFDLSSVESVGCGAAPLGHELSLEFERLWPSGKVNVKQGWGMTEVTCAGSLWDPNRWSTNASVGEVLPNCEVKLVLDDAGQVEAPRGERGEIWIRGPNIMKGYWNKPKATKETLTEDGWLKTGDIAYADTDDYLYIVDRKKELIKVNGMQVAPAELEALLLDDGDIQDAAIIGVPADGTELPRAYIVLRTADKKTPETAAKIKSWMAERVTRYKRLEGGVHFVDAIPKNATGKILRRELREMAAREDTRAKFSSIFFTRSLNSSYWHFSYECRSFWPHSQSRRSVPVYECNVNGNHVMRRRADDWINATHILKVADYDKPARTRILEREVQKGVHEKVQGGYGKYQGTWIPLDEGRHLAERNGVLDKMRAIFDYIPGDRSPPPAPKHATAASNRMKPPRQTAAAAAAARNAAAFAAAQAQSQQSQVSEEAYEASQIRSQIYRDETPDNETVISESMLGDADLLEASQYSTGGNRKRKRSDQMSLLDQQHQIWADRLLDYFMLLDHEEAVSWPEPPQSINLDRPIDEKGHAAMHWAAAMGDVGVVKELMNRGARMDCLSNNLETPLMRAVMFTNNFDKETMPSMVKIFQQTVHRTDWFGSTVFHHIAATTSSSNKYVCARWYLDCIINKLSETWIPEEVIRLLNAADQNGDTAIMIAARNGARKCVRSLLGRNVVVDIPNKKGETADDLIRELNQRRRMHGRIRQASSSPFAPPAEHGLNGHVPHLDGGPLMPAPFPSMAVREAVQYRSQTASHLMTKVAPTLLEKCEELAAAYEAELQEKEAESLDAERVVKRRQAELEAVRKQVAELQGMAIGLHVDLNDEEADRQQEQELRLLVEEAESLLEIEQKAELRRLCSSMPQQSSDTSPVDATEKMKIALLLHRAQLERRELVREVVGNLSVAGMSEKQGTYKKLIAKALGEREEDVESMLPEILQELEEAETQERAEGLDGSPL</sequence>
<dbReference type="InterPro" id="IPR002110">
    <property type="entry name" value="Ankyrin_rpt"/>
</dbReference>
<evidence type="ECO:0000256" key="2">
    <source>
        <dbReference type="ARBA" id="ARBA00022969"/>
    </source>
</evidence>
<dbReference type="InterPro" id="IPR003163">
    <property type="entry name" value="Tscrpt_reg_HTH_APSES-type"/>
</dbReference>